<feature type="active site" description="Proton donor/acceptor" evidence="5">
    <location>
        <position position="231"/>
    </location>
</feature>
<dbReference type="AlphaFoldDB" id="H2AZ76"/>
<evidence type="ECO:0000256" key="1">
    <source>
        <dbReference type="ARBA" id="ARBA00022722"/>
    </source>
</evidence>
<organism evidence="7 8">
    <name type="scientific">Kazachstania africana (strain ATCC 22294 / BCRC 22015 / CBS 2517 / CECT 1963 / NBRC 1671 / NRRL Y-8276)</name>
    <name type="common">Yeast</name>
    <name type="synonym">Kluyveromyces africanus</name>
    <dbReference type="NCBI Taxonomy" id="1071382"/>
    <lineage>
        <taxon>Eukaryota</taxon>
        <taxon>Fungi</taxon>
        <taxon>Dikarya</taxon>
        <taxon>Ascomycota</taxon>
        <taxon>Saccharomycotina</taxon>
        <taxon>Saccharomycetes</taxon>
        <taxon>Saccharomycetales</taxon>
        <taxon>Saccharomycetaceae</taxon>
        <taxon>Kazachstania</taxon>
    </lineage>
</organism>
<dbReference type="GO" id="GO:0005634">
    <property type="term" value="C:nucleus"/>
    <property type="evidence" value="ECO:0007669"/>
    <property type="project" value="UniProtKB-SubCell"/>
</dbReference>
<dbReference type="PANTHER" id="PTHR13522">
    <property type="entry name" value="U6 SNRNA PHOSPHODIESTERASE 1"/>
    <property type="match status" value="1"/>
</dbReference>
<accession>H2AZ76</accession>
<dbReference type="InterPro" id="IPR027521">
    <property type="entry name" value="Usb1"/>
</dbReference>
<dbReference type="GO" id="GO:0034477">
    <property type="term" value="P:U6 snRNA 3'-end processing"/>
    <property type="evidence" value="ECO:0007669"/>
    <property type="project" value="UniProtKB-UniRule"/>
</dbReference>
<dbReference type="EMBL" id="HE650828">
    <property type="protein sequence ID" value="CCF59632.1"/>
    <property type="molecule type" value="Genomic_DNA"/>
</dbReference>
<dbReference type="HAMAP" id="MF_03040">
    <property type="entry name" value="USB1"/>
    <property type="match status" value="1"/>
</dbReference>
<dbReference type="FunCoup" id="H2AZ76">
    <property type="interactions" value="49"/>
</dbReference>
<evidence type="ECO:0000256" key="5">
    <source>
        <dbReference type="HAMAP-Rule" id="MF_03040"/>
    </source>
</evidence>
<keyword evidence="3" id="KW-0456">Lyase</keyword>
<feature type="compositionally biased region" description="Polar residues" evidence="6">
    <location>
        <begin position="10"/>
        <end position="26"/>
    </location>
</feature>
<dbReference type="OrthoDB" id="49151at2759"/>
<feature type="active site" description="Proton donor/acceptor" evidence="5">
    <location>
        <position position="135"/>
    </location>
</feature>
<dbReference type="PANTHER" id="PTHR13522:SF3">
    <property type="entry name" value="U6 SNRNA PHOSPHODIESTERASE 1"/>
    <property type="match status" value="1"/>
</dbReference>
<protein>
    <recommendedName>
        <fullName evidence="5">U6 snRNA phosphodiesterase</fullName>
        <ecNumber evidence="5">3.1.4.-</ecNumber>
    </recommendedName>
</protein>
<evidence type="ECO:0000256" key="2">
    <source>
        <dbReference type="ARBA" id="ARBA00022801"/>
    </source>
</evidence>
<comment type="subcellular location">
    <subcellularLocation>
        <location evidence="5">Nucleus</location>
    </subcellularLocation>
</comment>
<dbReference type="GO" id="GO:0016829">
    <property type="term" value="F:lyase activity"/>
    <property type="evidence" value="ECO:0007669"/>
    <property type="project" value="UniProtKB-KW"/>
</dbReference>
<name>H2AZ76_KAZAF</name>
<dbReference type="RefSeq" id="XP_003958767.1">
    <property type="nucleotide sequence ID" value="XM_003958718.1"/>
</dbReference>
<dbReference type="InParanoid" id="H2AZ76"/>
<dbReference type="EC" id="3.1.4.-" evidence="5"/>
<dbReference type="STRING" id="1071382.H2AZ76"/>
<dbReference type="Gene3D" id="3.90.1140.10">
    <property type="entry name" value="Cyclic phosphodiesterase"/>
    <property type="match status" value="1"/>
</dbReference>
<dbReference type="Pfam" id="PF09749">
    <property type="entry name" value="HVSL"/>
    <property type="match status" value="1"/>
</dbReference>
<gene>
    <name evidence="7" type="primary">KAFR0H02230</name>
    <name evidence="5" type="synonym">USB1</name>
    <name evidence="7" type="ORF">KAFR_0H02230</name>
</gene>
<evidence type="ECO:0000256" key="3">
    <source>
        <dbReference type="ARBA" id="ARBA00023239"/>
    </source>
</evidence>
<keyword evidence="8" id="KW-1185">Reference proteome</keyword>
<dbReference type="Proteomes" id="UP000005220">
    <property type="component" value="Chromosome 8"/>
</dbReference>
<comment type="function">
    <text evidence="5">Phosphodiesterase responsible for the U6 snRNA 3' end processing. Acts as an exoribonuclease (RNase) responsible for trimming the poly(U) tract of the last nucleotides in the pre-U6 snRNA molecule, leading to the formation of mature U6 snRNA.</text>
</comment>
<sequence>MNLLRDDYGSETSDSDTVNSESSGSDPSLKVKRRKVQGKQAHLPPVPDSIGAKYHIEPNITKFEHEEMSLQFKIGQWTSFIYLQWKPTAKQRILFNEIISDYNQLFNDKFKTKILDRFEFKPTYRSDLGSPHPLHVSLSRNLTFNKQERRDEFITTLAGQIKAAQINPFQLQLQSRPQLFQSQFDATTLFLVLPLDPHTIKKQITNLHEVIKRTMIQYALPRNFLEASRSHVTIAQLDNVPRRVMSKIDQISPSKSYAEVSSMITPSITHLHLDKNRESFQLPF</sequence>
<dbReference type="eggNOG" id="ENOG502S533">
    <property type="taxonomic scope" value="Eukaryota"/>
</dbReference>
<dbReference type="GO" id="GO:1990838">
    <property type="term" value="F:poly(U)-specific exoribonuclease activity, producing 3' uridine cyclic phosphate ends"/>
    <property type="evidence" value="ECO:0007669"/>
    <property type="project" value="UniProtKB-UniRule"/>
</dbReference>
<proteinExistence type="inferred from homology"/>
<reference evidence="7 8" key="1">
    <citation type="journal article" date="2011" name="Proc. Natl. Acad. Sci. U.S.A.">
        <title>Evolutionary erosion of yeast sex chromosomes by mating-type switching accidents.</title>
        <authorList>
            <person name="Gordon J.L."/>
            <person name="Armisen D."/>
            <person name="Proux-Wera E."/>
            <person name="Oheigeartaigh S.S."/>
            <person name="Byrne K.P."/>
            <person name="Wolfe K.H."/>
        </authorList>
    </citation>
    <scope>NUCLEOTIDE SEQUENCE [LARGE SCALE GENOMIC DNA]</scope>
    <source>
        <strain evidence="8">ATCC 22294 / BCRC 22015 / CBS 2517 / CECT 1963 / NBRC 1671 / NRRL Y-8276</strain>
    </source>
</reference>
<feature type="region of interest" description="Disordered" evidence="6">
    <location>
        <begin position="1"/>
        <end position="48"/>
    </location>
</feature>
<keyword evidence="1 5" id="KW-0540">Nuclease</keyword>
<dbReference type="KEGG" id="kaf:KAFR_0H02230"/>
<evidence type="ECO:0000313" key="8">
    <source>
        <dbReference type="Proteomes" id="UP000005220"/>
    </source>
</evidence>
<evidence type="ECO:0000256" key="6">
    <source>
        <dbReference type="SAM" id="MobiDB-lite"/>
    </source>
</evidence>
<dbReference type="GeneID" id="13887628"/>
<dbReference type="HOGENOM" id="CLU_083705_0_0_1"/>
<evidence type="ECO:0000313" key="7">
    <source>
        <dbReference type="EMBL" id="CCF59632.1"/>
    </source>
</evidence>
<evidence type="ECO:0000256" key="4">
    <source>
        <dbReference type="ARBA" id="ARBA00023242"/>
    </source>
</evidence>
<keyword evidence="2 5" id="KW-0378">Hydrolase</keyword>
<keyword evidence="4 5" id="KW-0539">Nucleus</keyword>
<comment type="similarity">
    <text evidence="5">Belongs to the 2H phosphoesterase superfamily. USB1 family.</text>
</comment>